<reference evidence="4" key="1">
    <citation type="submission" date="2016-10" db="EMBL/GenBank/DDBJ databases">
        <authorList>
            <person name="Varghese N."/>
            <person name="Submissions S."/>
        </authorList>
    </citation>
    <scope>NUCLEOTIDE SEQUENCE [LARGE SCALE GENOMIC DNA]</scope>
    <source>
        <strain evidence="4">BL47</strain>
    </source>
</reference>
<feature type="domain" description="Acyltransferase 3" evidence="2">
    <location>
        <begin position="7"/>
        <end position="332"/>
    </location>
</feature>
<gene>
    <name evidence="3" type="ORF">SAMN05216360_1329</name>
</gene>
<feature type="transmembrane region" description="Helical" evidence="1">
    <location>
        <begin position="316"/>
        <end position="338"/>
    </location>
</feature>
<feature type="transmembrane region" description="Helical" evidence="1">
    <location>
        <begin position="53"/>
        <end position="73"/>
    </location>
</feature>
<dbReference type="EMBL" id="FNHS01000032">
    <property type="protein sequence ID" value="SDO64147.1"/>
    <property type="molecule type" value="Genomic_DNA"/>
</dbReference>
<dbReference type="STRING" id="582672.SAMN05216360_1329"/>
<keyword evidence="4" id="KW-1185">Reference proteome</keyword>
<organism evidence="3 4">
    <name type="scientific">Methylobacterium phyllostachyos</name>
    <dbReference type="NCBI Taxonomy" id="582672"/>
    <lineage>
        <taxon>Bacteria</taxon>
        <taxon>Pseudomonadati</taxon>
        <taxon>Pseudomonadota</taxon>
        <taxon>Alphaproteobacteria</taxon>
        <taxon>Hyphomicrobiales</taxon>
        <taxon>Methylobacteriaceae</taxon>
        <taxon>Methylobacterium</taxon>
    </lineage>
</organism>
<feature type="transmembrane region" description="Helical" evidence="1">
    <location>
        <begin position="195"/>
        <end position="213"/>
    </location>
</feature>
<feature type="transmembrane region" description="Helical" evidence="1">
    <location>
        <begin position="93"/>
        <end position="111"/>
    </location>
</feature>
<dbReference type="InterPro" id="IPR050879">
    <property type="entry name" value="Acyltransferase_3"/>
</dbReference>
<dbReference type="GO" id="GO:0000271">
    <property type="term" value="P:polysaccharide biosynthetic process"/>
    <property type="evidence" value="ECO:0007669"/>
    <property type="project" value="TreeGrafter"/>
</dbReference>
<evidence type="ECO:0000259" key="2">
    <source>
        <dbReference type="Pfam" id="PF01757"/>
    </source>
</evidence>
<keyword evidence="1" id="KW-0812">Transmembrane</keyword>
<feature type="transmembrane region" description="Helical" evidence="1">
    <location>
        <begin position="279"/>
        <end position="296"/>
    </location>
</feature>
<dbReference type="GO" id="GO:0016787">
    <property type="term" value="F:hydrolase activity"/>
    <property type="evidence" value="ECO:0007669"/>
    <property type="project" value="UniProtKB-KW"/>
</dbReference>
<feature type="transmembrane region" description="Helical" evidence="1">
    <location>
        <begin position="254"/>
        <end position="272"/>
    </location>
</feature>
<dbReference type="RefSeq" id="WP_091722802.1">
    <property type="nucleotide sequence ID" value="NZ_FNHS01000032.1"/>
</dbReference>
<dbReference type="Proteomes" id="UP000198704">
    <property type="component" value="Unassembled WGS sequence"/>
</dbReference>
<dbReference type="GO" id="GO:0016020">
    <property type="term" value="C:membrane"/>
    <property type="evidence" value="ECO:0007669"/>
    <property type="project" value="TreeGrafter"/>
</dbReference>
<dbReference type="InterPro" id="IPR002656">
    <property type="entry name" value="Acyl_transf_3_dom"/>
</dbReference>
<name>A0A1H0L7E6_9HYPH</name>
<protein>
    <submittedName>
        <fullName evidence="3">Peptidoglycan/LPS O-acetylase OafA/YrhL, contains acyltransferase and SGNH-hydrolase domains</fullName>
    </submittedName>
</protein>
<feature type="transmembrane region" description="Helical" evidence="1">
    <location>
        <begin position="139"/>
        <end position="162"/>
    </location>
</feature>
<evidence type="ECO:0000256" key="1">
    <source>
        <dbReference type="SAM" id="Phobius"/>
    </source>
</evidence>
<keyword evidence="1" id="KW-0472">Membrane</keyword>
<dbReference type="Pfam" id="PF01757">
    <property type="entry name" value="Acyl_transf_3"/>
    <property type="match status" value="1"/>
</dbReference>
<dbReference type="PANTHER" id="PTHR23028:SF53">
    <property type="entry name" value="ACYL_TRANSF_3 DOMAIN-CONTAINING PROTEIN"/>
    <property type="match status" value="1"/>
</dbReference>
<dbReference type="GO" id="GO:0016747">
    <property type="term" value="F:acyltransferase activity, transferring groups other than amino-acyl groups"/>
    <property type="evidence" value="ECO:0007669"/>
    <property type="project" value="InterPro"/>
</dbReference>
<feature type="transmembrane region" description="Helical" evidence="1">
    <location>
        <begin position="225"/>
        <end position="242"/>
    </location>
</feature>
<evidence type="ECO:0000313" key="3">
    <source>
        <dbReference type="EMBL" id="SDO64147.1"/>
    </source>
</evidence>
<dbReference type="OrthoDB" id="9807745at2"/>
<proteinExistence type="predicted"/>
<sequence>MRGARLGYVDTIRGLAALAVIYFHVADHLVKTGHAGSGLERALFQVLTQSVDLGKVAVVMFFAVSGFVVPYSLDARSRTPVRDFAISRFFRLYPAYWLSIPMGICAFYVALGRDLPVSTVLANLTMLQQFAGIENIIGLYWTLQIELIFYGLCVLLFCAGLLQRTRGLAGAAAVMLAAAVLMALARYHLGKALPVALPLALAIMLWGTLWRRWHVEGHAAARPAALGILALIALAIPVVSVLAYGRDLGFGETWYRYTATYETALLLFALMTTRWRIEAPLLAWLGAVSYGLYLFGPVAQEVVFAAARWAGLVVPGHVLIGAAMLVALAIAAPVHRFVERPCIRLGRRLIAESGIPKGEALWSVARVKPWRVALKPDNRA</sequence>
<keyword evidence="1" id="KW-1133">Transmembrane helix</keyword>
<dbReference type="PANTHER" id="PTHR23028">
    <property type="entry name" value="ACETYLTRANSFERASE"/>
    <property type="match status" value="1"/>
</dbReference>
<feature type="transmembrane region" description="Helical" evidence="1">
    <location>
        <begin position="169"/>
        <end position="189"/>
    </location>
</feature>
<feature type="transmembrane region" description="Helical" evidence="1">
    <location>
        <begin position="7"/>
        <end position="25"/>
    </location>
</feature>
<keyword evidence="3" id="KW-0378">Hydrolase</keyword>
<evidence type="ECO:0000313" key="4">
    <source>
        <dbReference type="Proteomes" id="UP000198704"/>
    </source>
</evidence>
<keyword evidence="3" id="KW-0012">Acyltransferase</keyword>
<keyword evidence="3" id="KW-0808">Transferase</keyword>
<accession>A0A1H0L7E6</accession>
<dbReference type="AlphaFoldDB" id="A0A1H0L7E6"/>